<dbReference type="InterPro" id="IPR037524">
    <property type="entry name" value="PA14/GLEYA"/>
</dbReference>
<proteinExistence type="predicted"/>
<dbReference type="NCBIfam" id="TIGR03696">
    <property type="entry name" value="Rhs_assc_core"/>
    <property type="match status" value="1"/>
</dbReference>
<dbReference type="PROSITE" id="PS51820">
    <property type="entry name" value="PA14"/>
    <property type="match status" value="3"/>
</dbReference>
<keyword evidence="2" id="KW-0624">Polysaccharide degradation</keyword>
<gene>
    <name evidence="5" type="ORF">AOZ06_30660</name>
</gene>
<feature type="domain" description="PA14" evidence="4">
    <location>
        <begin position="1183"/>
        <end position="1337"/>
    </location>
</feature>
<keyword evidence="1" id="KW-0326">Glycosidase</keyword>
<sequence>MTKHANGTFTTRQYTVPKFFHQADGSWAPIDMTLIPDQPGREGVTSFATRANDWHARFTSSLSAQGMVTIGQYGFTPVGAAAVIPIVITKDGTQTVRYADLWPGVDVEYVVTSYAVKENIVLKDAKATPSVSFKIIGASPERTADGHLELGDQFTIAPPNLVLNTFGPVSDTSAYRQDFRDGVLTVSVRPDYLASLPKEAFPAVVDPPVYRSMFGNRAGGNYMAFKSDGYVCGSSVCNVYAGSLLDSNYNWRWWRGAFFSPYELFRDSRNQLISANVHLTQRTNAGFWTGTYDGHWFDIWHAGCLNFGCLGQWGGHGWFGTVGDVDATEIYRTRIQAGDFGAWLMVTGEEGAVSSYKNFDPDNTFVDFTYNTLPNTPGVVSPGVDNQVFVDPQVSFKAAPVSDPNGDAVQYLFRVTTGSDGETGTVVSSGNQPTPQWTIPDGILQDGTTYYLKVFAWDGYHYSTPSPVRPFRIDMRTGKDNTQTHDTLGPVTVDLATGNVSTSETSHSSAALGGSLGVSLDYNSPVRSRSGLIAEYWNLPANYGFGNGPPAGDPVLKRVDQNIDFDWAQGSPSSGTIGNDWFYVRWTGYFVPPVTGAYYFGANADDAGSIFVDNQPAGGGCYNSICYGSAVNLVAGQPVPLRVEYEEATWTAWHRLYVKGAVPEQVVPQSALQTGVRPVAQSNGLMGRYYSDDGSHNLDSTTKSQFLGRTDPLLAFNWGTGSPIAGGPGEFMTRWTGYVTAPATGTYYFGTEADDGSRIRINGTLVLDNWNACCAAAYGSGVPLTAGQSASVSVDHYDSGGPARMALYVKHDPAGAAQLVPTSWLTPKAQVLPDGWNLGIDPDGDLSYDRLVANQNSVILTDSTGDKHEYLFKDGGYKPPVNEDGQLVRNTDGTFTLQDTDGRTYVFDSTGVLTSVTNPLDDRKPAALRYTYEGSPSKIRQITDGVTPDRWAKVFYSGATECGTAPAGFDPQAPSGMLCAVQTNDGRTTTFHYKQALLARVQNPGADITDFQYDSLGRVIAIRDSLANDAIAAGVRAGNDETLTQLTYDVLGRAVEATQPAATAGAVRMKHRMEYLPGATQQHISGATEPFGFSRRVEYDALLRTTRDVDIANLAVTTEWDAAKDLQYSTTTPVGLKSTTIYDEDDRPTARYGQAPASWFAADRTPQAAHASKVPRADTRYDEGIQGPAVAWYSVRGSSFSGAPKLHTTGLDPAQPTWLGRDFRTTPPPFTPEQDAAGYGFSATGKVRFPGSGTYTFKLWHDDGARLWIDDNLVFDNWAHRSEGIAQNVSTGTFVAQAGKPYRFRYDYLHVGTAGGGELWTAGPGIQDTNNGLGTSRLSFLTPGYNLETSSTTYDSSIGNAVTTTSYGTTPELGLAKTKTLDGAGMNLTSTLGYETPGTGYLRQTTKTLPGGTTTTYTYYAAADQIDNPCTPAVESFRQGGQLKLKTDTDPDGAGPKTARSTETVYDDAGRVVATRVNQDAWTCTTYDQRGRVLTTAVPSFNGEAARTITNNWAVSGNPLVTSSDDSKGTISTTKDLLGRTASYSDTQGNWTGYGYDDLGRLVRLYGDMGEQGFTFDNFNRLVEQKFDNAVVARPYYDQYGQLDHVEYPAAGNLALSAIARDANGRTSGHTWRLNDATVVTDTVNRSQSGQVLTNITTAATHELWRTYGYDLAGRLTSVDIGPHTYRYGFGGSACGAGANPDSGKNSNRTSQVIDGVTTSFCYDHADRLIGSSDPLANGGDFDSHGNMTSVGSGPTPLRLCYDSSDRNWCLVQRTADGNGVAMYYDRDVQGRVIGRYKNTITNWNWAAAGDWYYGFTGSGDTPDLARDASWTIVEKNLTLPGGVLLTIKPTQAQQADRSTYSLPNIHGDILLTTNGTGANTSNGNGPAQSFTYDPFGNIITGSVAPANAPEGSYGWVGQHQKVSETNFALAPIQMGARVYLPTLGRFTQVDPVEGGVENNYVYPPDPINDFDLTGQFGVPGWAKKAWGAIGKYDKQIGIGLTVVAAGACVFSAGVGCAVAGAATAVIGGITATAAARRNGDSWGKAAVKGGVTTLLGLGKAPKHVRYFGPGRNYRSVFTALKKAPAKARFRGVVRGALINHVRGRYGDHVMSRW</sequence>
<dbReference type="Proteomes" id="UP000063699">
    <property type="component" value="Chromosome"/>
</dbReference>
<dbReference type="EMBL" id="CP012752">
    <property type="protein sequence ID" value="ALG10679.1"/>
    <property type="molecule type" value="Genomic_DNA"/>
</dbReference>
<evidence type="ECO:0000313" key="5">
    <source>
        <dbReference type="EMBL" id="ALG10679.1"/>
    </source>
</evidence>
<dbReference type="InterPro" id="IPR003961">
    <property type="entry name" value="FN3_dom"/>
</dbReference>
<dbReference type="SUPFAM" id="SSF49265">
    <property type="entry name" value="Fibronectin type III"/>
    <property type="match status" value="1"/>
</dbReference>
<keyword evidence="6" id="KW-1185">Reference proteome</keyword>
<reference evidence="5 6" key="1">
    <citation type="submission" date="2015-07" db="EMBL/GenBank/DDBJ databases">
        <title>Genome sequencing of Kibdelosporangium phytohabitans.</title>
        <authorList>
            <person name="Qin S."/>
            <person name="Xing K."/>
        </authorList>
    </citation>
    <scope>NUCLEOTIDE SEQUENCE [LARGE SCALE GENOMIC DNA]</scope>
    <source>
        <strain evidence="5 6">KLBMP1111</strain>
    </source>
</reference>
<keyword evidence="1" id="KW-0378">Hydrolase</keyword>
<dbReference type="InterPro" id="IPR022385">
    <property type="entry name" value="Rhs_assc_core"/>
</dbReference>
<dbReference type="KEGG" id="kphy:AOZ06_30660"/>
<dbReference type="CDD" id="cd00063">
    <property type="entry name" value="FN3"/>
    <property type="match status" value="1"/>
</dbReference>
<evidence type="ECO:0000313" key="6">
    <source>
        <dbReference type="Proteomes" id="UP000063699"/>
    </source>
</evidence>
<evidence type="ECO:0000259" key="3">
    <source>
        <dbReference type="PROSITE" id="PS50853"/>
    </source>
</evidence>
<dbReference type="Pfam" id="PF07691">
    <property type="entry name" value="PA14"/>
    <property type="match status" value="3"/>
</dbReference>
<accession>A0A0N7F479</accession>
<keyword evidence="2" id="KW-0119">Carbohydrate metabolism</keyword>
<feature type="domain" description="PA14" evidence="4">
    <location>
        <begin position="527"/>
        <end position="671"/>
    </location>
</feature>
<feature type="domain" description="Fibronectin type-III" evidence="3">
    <location>
        <begin position="376"/>
        <end position="476"/>
    </location>
</feature>
<dbReference type="SMART" id="SM00758">
    <property type="entry name" value="PA14"/>
    <property type="match status" value="3"/>
</dbReference>
<dbReference type="Gene3D" id="2.180.10.10">
    <property type="entry name" value="RHS repeat-associated core"/>
    <property type="match status" value="2"/>
</dbReference>
<dbReference type="GO" id="GO:0016798">
    <property type="term" value="F:hydrolase activity, acting on glycosyl bonds"/>
    <property type="evidence" value="ECO:0007669"/>
    <property type="project" value="UniProtKB-KW"/>
</dbReference>
<dbReference type="STRING" id="860235.AOZ06_30660"/>
<feature type="domain" description="PA14" evidence="4">
    <location>
        <begin position="680"/>
        <end position="824"/>
    </location>
</feature>
<dbReference type="InterPro" id="IPR036116">
    <property type="entry name" value="FN3_sf"/>
</dbReference>
<dbReference type="Gene3D" id="3.90.182.10">
    <property type="entry name" value="Toxin - Anthrax Protective Antigen,domain 1"/>
    <property type="match status" value="3"/>
</dbReference>
<dbReference type="InterPro" id="IPR011658">
    <property type="entry name" value="PA14_dom"/>
</dbReference>
<dbReference type="GO" id="GO:0000272">
    <property type="term" value="P:polysaccharide catabolic process"/>
    <property type="evidence" value="ECO:0007669"/>
    <property type="project" value="UniProtKB-KW"/>
</dbReference>
<evidence type="ECO:0008006" key="7">
    <source>
        <dbReference type="Google" id="ProtNLM"/>
    </source>
</evidence>
<protein>
    <recommendedName>
        <fullName evidence="7">PA14 domain-containing protein</fullName>
    </recommendedName>
</protein>
<dbReference type="PROSITE" id="PS50853">
    <property type="entry name" value="FN3"/>
    <property type="match status" value="1"/>
</dbReference>
<organism evidence="5 6">
    <name type="scientific">Kibdelosporangium phytohabitans</name>
    <dbReference type="NCBI Taxonomy" id="860235"/>
    <lineage>
        <taxon>Bacteria</taxon>
        <taxon>Bacillati</taxon>
        <taxon>Actinomycetota</taxon>
        <taxon>Actinomycetes</taxon>
        <taxon>Pseudonocardiales</taxon>
        <taxon>Pseudonocardiaceae</taxon>
        <taxon>Kibdelosporangium</taxon>
    </lineage>
</organism>
<evidence type="ECO:0000256" key="2">
    <source>
        <dbReference type="ARBA" id="ARBA00023326"/>
    </source>
</evidence>
<name>A0A0N7F479_9PSEU</name>
<dbReference type="SUPFAM" id="SSF56988">
    <property type="entry name" value="Anthrax protective antigen"/>
    <property type="match status" value="3"/>
</dbReference>
<evidence type="ECO:0000259" key="4">
    <source>
        <dbReference type="PROSITE" id="PS51820"/>
    </source>
</evidence>
<evidence type="ECO:0000256" key="1">
    <source>
        <dbReference type="ARBA" id="ARBA00023295"/>
    </source>
</evidence>